<evidence type="ECO:0000259" key="1">
    <source>
        <dbReference type="Pfam" id="PF05050"/>
    </source>
</evidence>
<dbReference type="Pfam" id="PF05050">
    <property type="entry name" value="Methyltransf_21"/>
    <property type="match status" value="1"/>
</dbReference>
<dbReference type="InterPro" id="IPR029063">
    <property type="entry name" value="SAM-dependent_MTases_sf"/>
</dbReference>
<gene>
    <name evidence="2" type="ORF">LOC71_15690</name>
</gene>
<dbReference type="NCBIfam" id="TIGR01444">
    <property type="entry name" value="fkbM_fam"/>
    <property type="match status" value="1"/>
</dbReference>
<proteinExistence type="predicted"/>
<dbReference type="SUPFAM" id="SSF53335">
    <property type="entry name" value="S-adenosyl-L-methionine-dependent methyltransferases"/>
    <property type="match status" value="1"/>
</dbReference>
<reference evidence="2" key="1">
    <citation type="submission" date="2021-11" db="EMBL/GenBank/DDBJ databases">
        <title>Genome sequence.</title>
        <authorList>
            <person name="Sun Q."/>
        </authorList>
    </citation>
    <scope>NUCLEOTIDE SEQUENCE</scope>
    <source>
        <strain evidence="2">JC740</strain>
    </source>
</reference>
<feature type="domain" description="Methyltransferase FkbM" evidence="1">
    <location>
        <begin position="58"/>
        <end position="219"/>
    </location>
</feature>
<dbReference type="PANTHER" id="PTHR36973:SF4">
    <property type="entry name" value="NODULATION PROTEIN"/>
    <property type="match status" value="1"/>
</dbReference>
<evidence type="ECO:0000313" key="3">
    <source>
        <dbReference type="Proteomes" id="UP001430306"/>
    </source>
</evidence>
<dbReference type="InterPro" id="IPR006342">
    <property type="entry name" value="FkbM_mtfrase"/>
</dbReference>
<dbReference type="PANTHER" id="PTHR36973">
    <property type="entry name" value="SLL1456 PROTEIN-RELATED"/>
    <property type="match status" value="1"/>
</dbReference>
<dbReference type="GO" id="GO:0032259">
    <property type="term" value="P:methylation"/>
    <property type="evidence" value="ECO:0007669"/>
    <property type="project" value="UniProtKB-KW"/>
</dbReference>
<dbReference type="Gene3D" id="3.40.50.150">
    <property type="entry name" value="Vaccinia Virus protein VP39"/>
    <property type="match status" value="1"/>
</dbReference>
<accession>A0ABS8NJH8</accession>
<dbReference type="Proteomes" id="UP001430306">
    <property type="component" value="Unassembled WGS sequence"/>
</dbReference>
<keyword evidence="2" id="KW-0808">Transferase</keyword>
<name>A0ABS8NJH8_9BACT</name>
<organism evidence="2 3">
    <name type="scientific">Rhodopirellula halodulae</name>
    <dbReference type="NCBI Taxonomy" id="2894198"/>
    <lineage>
        <taxon>Bacteria</taxon>
        <taxon>Pseudomonadati</taxon>
        <taxon>Planctomycetota</taxon>
        <taxon>Planctomycetia</taxon>
        <taxon>Pirellulales</taxon>
        <taxon>Pirellulaceae</taxon>
        <taxon>Rhodopirellula</taxon>
    </lineage>
</organism>
<comment type="caution">
    <text evidence="2">The sequence shown here is derived from an EMBL/GenBank/DDBJ whole genome shotgun (WGS) entry which is preliminary data.</text>
</comment>
<dbReference type="GO" id="GO:0008168">
    <property type="term" value="F:methyltransferase activity"/>
    <property type="evidence" value="ECO:0007669"/>
    <property type="project" value="UniProtKB-KW"/>
</dbReference>
<keyword evidence="3" id="KW-1185">Reference proteome</keyword>
<keyword evidence="2" id="KW-0489">Methyltransferase</keyword>
<evidence type="ECO:0000313" key="2">
    <source>
        <dbReference type="EMBL" id="MCC9643728.1"/>
    </source>
</evidence>
<dbReference type="EMBL" id="JAJKFW010000025">
    <property type="protein sequence ID" value="MCC9643728.1"/>
    <property type="molecule type" value="Genomic_DNA"/>
</dbReference>
<dbReference type="InterPro" id="IPR053188">
    <property type="entry name" value="FkbM_Methyltransferase"/>
</dbReference>
<dbReference type="RefSeq" id="WP_230274674.1">
    <property type="nucleotide sequence ID" value="NZ_JAJKFW010000025.1"/>
</dbReference>
<sequence length="267" mass="30113">MLHQLTGGEIAQACLARTAIVSQRMMGIGAGAGVMNSGEANLFKMLRRRASGSLVVFDVGANHGQFLSLALKSLEGEDYHIHCFEPSKEAFGSLLSRGPESRVILNNFAVGNCEGTRVLYYDRSGSGMASLTKRELAHRGIRFDQSEDVSVATLDSYCETHEIHNIDLLKLDIEGHELEALRGAERTFDRNAVGMVMFEMGGCNVDTRTFFRDFWRFFTDRKMTLHRITPSGRLLEIRRYKETHEQFRTTNFVAIRQDDQQSEMESC</sequence>
<protein>
    <submittedName>
        <fullName evidence="2">FkbM family methyltransferase</fullName>
    </submittedName>
</protein>